<accession>A0A026WIE9</accession>
<protein>
    <submittedName>
        <fullName evidence="1">Uncharacterized protein</fullName>
    </submittedName>
</protein>
<sequence>MADEKNQAALVKQRGKIKGCCTRIKTYVDAVESATPVVRAQIEDKLDMYWSEYDTVQSSLEAIDETEVNDRAAFEEAFYSLCGKIREMLNLGAARSAAAPGPSTSVRSTTEPSIHIQLPRLNLPKFSGKYEEWFPFFDTFNSIIHSNESLNATQKFQYLRTSLVGDATNVIHSLEITEANYEIA</sequence>
<dbReference type="OMA" id="RINWDER"/>
<keyword evidence="2" id="KW-1185">Reference proteome</keyword>
<dbReference type="PANTHER" id="PTHR22954">
    <property type="entry name" value="RETROVIRAL PROTEASE-RELATED"/>
    <property type="match status" value="1"/>
</dbReference>
<evidence type="ECO:0000313" key="1">
    <source>
        <dbReference type="EMBL" id="EZA55743.1"/>
    </source>
</evidence>
<reference evidence="1 2" key="1">
    <citation type="journal article" date="2014" name="Curr. Biol.">
        <title>The genome of the clonal raider ant Cerapachys biroi.</title>
        <authorList>
            <person name="Oxley P.R."/>
            <person name="Ji L."/>
            <person name="Fetter-Pruneda I."/>
            <person name="McKenzie S.K."/>
            <person name="Li C."/>
            <person name="Hu H."/>
            <person name="Zhang G."/>
            <person name="Kronauer D.J."/>
        </authorList>
    </citation>
    <scope>NUCLEOTIDE SEQUENCE [LARGE SCALE GENOMIC DNA]</scope>
</reference>
<dbReference type="EMBL" id="KK107188">
    <property type="protein sequence ID" value="EZA55743.1"/>
    <property type="molecule type" value="Genomic_DNA"/>
</dbReference>
<gene>
    <name evidence="1" type="ORF">X777_04162</name>
</gene>
<dbReference type="Pfam" id="PF03564">
    <property type="entry name" value="DUF1759"/>
    <property type="match status" value="1"/>
</dbReference>
<organism evidence="1 2">
    <name type="scientific">Ooceraea biroi</name>
    <name type="common">Clonal raider ant</name>
    <name type="synonym">Cerapachys biroi</name>
    <dbReference type="NCBI Taxonomy" id="2015173"/>
    <lineage>
        <taxon>Eukaryota</taxon>
        <taxon>Metazoa</taxon>
        <taxon>Ecdysozoa</taxon>
        <taxon>Arthropoda</taxon>
        <taxon>Hexapoda</taxon>
        <taxon>Insecta</taxon>
        <taxon>Pterygota</taxon>
        <taxon>Neoptera</taxon>
        <taxon>Endopterygota</taxon>
        <taxon>Hymenoptera</taxon>
        <taxon>Apocrita</taxon>
        <taxon>Aculeata</taxon>
        <taxon>Formicoidea</taxon>
        <taxon>Formicidae</taxon>
        <taxon>Dorylinae</taxon>
        <taxon>Ooceraea</taxon>
    </lineage>
</organism>
<dbReference type="Proteomes" id="UP000053097">
    <property type="component" value="Unassembled WGS sequence"/>
</dbReference>
<dbReference type="InterPro" id="IPR005312">
    <property type="entry name" value="DUF1759"/>
</dbReference>
<dbReference type="PANTHER" id="PTHR22954:SF3">
    <property type="entry name" value="PROTEIN CBG08539"/>
    <property type="match status" value="1"/>
</dbReference>
<proteinExistence type="predicted"/>
<dbReference type="OrthoDB" id="7553704at2759"/>
<evidence type="ECO:0000313" key="2">
    <source>
        <dbReference type="Proteomes" id="UP000053097"/>
    </source>
</evidence>
<dbReference type="AlphaFoldDB" id="A0A026WIE9"/>
<name>A0A026WIE9_OOCBI</name>
<dbReference type="STRING" id="2015173.A0A026WIE9"/>